<organism evidence="5 6">
    <name type="scientific">Aristolochia fimbriata</name>
    <name type="common">White veined hardy Dutchman's pipe vine</name>
    <dbReference type="NCBI Taxonomy" id="158543"/>
    <lineage>
        <taxon>Eukaryota</taxon>
        <taxon>Viridiplantae</taxon>
        <taxon>Streptophyta</taxon>
        <taxon>Embryophyta</taxon>
        <taxon>Tracheophyta</taxon>
        <taxon>Spermatophyta</taxon>
        <taxon>Magnoliopsida</taxon>
        <taxon>Magnoliidae</taxon>
        <taxon>Piperales</taxon>
        <taxon>Aristolochiaceae</taxon>
        <taxon>Aristolochia</taxon>
    </lineage>
</organism>
<feature type="region of interest" description="Disordered" evidence="4">
    <location>
        <begin position="22"/>
        <end position="57"/>
    </location>
</feature>
<evidence type="ECO:0000256" key="2">
    <source>
        <dbReference type="ARBA" id="ARBA00022737"/>
    </source>
</evidence>
<proteinExistence type="predicted"/>
<dbReference type="PANTHER" id="PTHR44472:SF1">
    <property type="entry name" value="DDB1 AND CUL4 ASSOCIATED FACTOR 4"/>
    <property type="match status" value="1"/>
</dbReference>
<keyword evidence="2" id="KW-0677">Repeat</keyword>
<feature type="repeat" description="WD" evidence="3">
    <location>
        <begin position="426"/>
        <end position="469"/>
    </location>
</feature>
<evidence type="ECO:0000256" key="1">
    <source>
        <dbReference type="ARBA" id="ARBA00022574"/>
    </source>
</evidence>
<accession>A0AAV7DWF1</accession>
<dbReference type="PROSITE" id="PS50082">
    <property type="entry name" value="WD_REPEATS_2"/>
    <property type="match status" value="1"/>
</dbReference>
<evidence type="ECO:0000256" key="4">
    <source>
        <dbReference type="SAM" id="MobiDB-lite"/>
    </source>
</evidence>
<name>A0AAV7DWF1_ARIFI</name>
<dbReference type="InterPro" id="IPR015943">
    <property type="entry name" value="WD40/YVTN_repeat-like_dom_sf"/>
</dbReference>
<dbReference type="EMBL" id="JAINDJ010000008">
    <property type="protein sequence ID" value="KAG9439293.1"/>
    <property type="molecule type" value="Genomic_DNA"/>
</dbReference>
<evidence type="ECO:0008006" key="7">
    <source>
        <dbReference type="Google" id="ProtNLM"/>
    </source>
</evidence>
<dbReference type="AlphaFoldDB" id="A0AAV7DWF1"/>
<dbReference type="SUPFAM" id="SSF50978">
    <property type="entry name" value="WD40 repeat-like"/>
    <property type="match status" value="1"/>
</dbReference>
<evidence type="ECO:0000256" key="3">
    <source>
        <dbReference type="PROSITE-ProRule" id="PRU00221"/>
    </source>
</evidence>
<dbReference type="SMART" id="SM00320">
    <property type="entry name" value="WD40"/>
    <property type="match status" value="2"/>
</dbReference>
<evidence type="ECO:0000313" key="5">
    <source>
        <dbReference type="EMBL" id="KAG9439293.1"/>
    </source>
</evidence>
<protein>
    <recommendedName>
        <fullName evidence="7">Transducin/WD40 repeat-like superfamily protein</fullName>
    </recommendedName>
</protein>
<gene>
    <name evidence="5" type="ORF">H6P81_019458</name>
</gene>
<keyword evidence="1 3" id="KW-0853">WD repeat</keyword>
<dbReference type="InterPro" id="IPR036322">
    <property type="entry name" value="WD40_repeat_dom_sf"/>
</dbReference>
<evidence type="ECO:0000313" key="6">
    <source>
        <dbReference type="Proteomes" id="UP000825729"/>
    </source>
</evidence>
<dbReference type="Proteomes" id="UP000825729">
    <property type="component" value="Unassembled WGS sequence"/>
</dbReference>
<sequence length="568" mass="62982">MPQDLPGFYFDKEKNRYFPIKGPIPGSKPNGTSSCNQVRSAPKLQQNHGSHTGVGKRVRSAKLLQERELDGKWLSFNKWKRNFQHEYQKLQVSQSMVWKYQDTKCFSLTALEKFYIGIQTPEGEINCHALLMGGIDSSTSLVKIGNALEARHYGQTCMPKCVWPQNSECEPEDIKAPSPIWRAKGAYTFLPSNVSHIDRVRKHFGAAAKDGLPHQLAIMTTLGSGAAGGSIYAVNLTEPLEFEQVFLSFGFRTSTVVSFTNTLWSADCHPNGTHVAVGTNRGAALVCLENQAVSILCDSKSDIFAQQFDSTGNVLLCGFRNGAIVPVDVRQKPESVNRVTELPKHKIPFSKSKNSKTSCTHGQVLTRKYFELKAKLMPSGVMFMPSAVCSLVSLYSYDQYFLASSMDGTVKLYDHRMYQRGAVQLYEGHKNTHSHLRMGVDPTESFVMSGGEDGYARIWSIKTGELLFESVISDSVISTVCWAGPGFEELTEDRESILEEHLDFKPPLISEGKIIMDTRKPWSRRSISVAVSSPDSIHTSAGGYPSSIVNFYLLLENIGTGGSRLKIS</sequence>
<dbReference type="InterPro" id="IPR001680">
    <property type="entry name" value="WD40_rpt"/>
</dbReference>
<feature type="compositionally biased region" description="Polar residues" evidence="4">
    <location>
        <begin position="29"/>
        <end position="50"/>
    </location>
</feature>
<dbReference type="PANTHER" id="PTHR44472">
    <property type="entry name" value="DDB1- AND CUL4-ASSOCIATED FACTOR 4-RELATED"/>
    <property type="match status" value="1"/>
</dbReference>
<reference evidence="5 6" key="1">
    <citation type="submission" date="2021-07" db="EMBL/GenBank/DDBJ databases">
        <title>The Aristolochia fimbriata genome: insights into angiosperm evolution, floral development and chemical biosynthesis.</title>
        <authorList>
            <person name="Jiao Y."/>
        </authorList>
    </citation>
    <scope>NUCLEOTIDE SEQUENCE [LARGE SCALE GENOMIC DNA]</scope>
    <source>
        <strain evidence="5">IBCAS-2021</strain>
        <tissue evidence="5">Leaf</tissue>
    </source>
</reference>
<dbReference type="Pfam" id="PF23761">
    <property type="entry name" value="Beta-prop_DCAF4"/>
    <property type="match status" value="1"/>
</dbReference>
<dbReference type="Gene3D" id="2.130.10.10">
    <property type="entry name" value="YVTN repeat-like/Quinoprotein amine dehydrogenase"/>
    <property type="match status" value="2"/>
</dbReference>
<keyword evidence="6" id="KW-1185">Reference proteome</keyword>
<comment type="caution">
    <text evidence="5">The sequence shown here is derived from an EMBL/GenBank/DDBJ whole genome shotgun (WGS) entry which is preliminary data.</text>
</comment>
<dbReference type="InterPro" id="IPR052254">
    <property type="entry name" value="CUL4-DDB1_E3_ligase_receptor"/>
</dbReference>